<dbReference type="Proteomes" id="UP000593576">
    <property type="component" value="Unassembled WGS sequence"/>
</dbReference>
<evidence type="ECO:0000313" key="2">
    <source>
        <dbReference type="Proteomes" id="UP000593576"/>
    </source>
</evidence>
<dbReference type="EMBL" id="JABFAF010000005">
    <property type="protein sequence ID" value="MBA0855651.1"/>
    <property type="molecule type" value="Genomic_DNA"/>
</dbReference>
<accession>A0A7J9LAC9</accession>
<dbReference type="OrthoDB" id="10268384at2759"/>
<gene>
    <name evidence="1" type="ORF">Goshw_016890</name>
</gene>
<sequence>MCHRRRWRRRQDLPAHFLHQQYFPHGLCPDSFRQFQRKCCCGW</sequence>
<protein>
    <submittedName>
        <fullName evidence="1">Uncharacterized protein</fullName>
    </submittedName>
</protein>
<dbReference type="AlphaFoldDB" id="A0A7J9LAC9"/>
<organism evidence="1 2">
    <name type="scientific">Gossypium schwendimanii</name>
    <name type="common">Cotton</name>
    <dbReference type="NCBI Taxonomy" id="34291"/>
    <lineage>
        <taxon>Eukaryota</taxon>
        <taxon>Viridiplantae</taxon>
        <taxon>Streptophyta</taxon>
        <taxon>Embryophyta</taxon>
        <taxon>Tracheophyta</taxon>
        <taxon>Spermatophyta</taxon>
        <taxon>Magnoliopsida</taxon>
        <taxon>eudicotyledons</taxon>
        <taxon>Gunneridae</taxon>
        <taxon>Pentapetalae</taxon>
        <taxon>rosids</taxon>
        <taxon>malvids</taxon>
        <taxon>Malvales</taxon>
        <taxon>Malvaceae</taxon>
        <taxon>Malvoideae</taxon>
        <taxon>Gossypium</taxon>
    </lineage>
</organism>
<comment type="caution">
    <text evidence="1">The sequence shown here is derived from an EMBL/GenBank/DDBJ whole genome shotgun (WGS) entry which is preliminary data.</text>
</comment>
<proteinExistence type="predicted"/>
<reference evidence="1 2" key="1">
    <citation type="journal article" date="2019" name="Genome Biol. Evol.">
        <title>Insights into the evolution of the New World diploid cottons (Gossypium, subgenus Houzingenia) based on genome sequencing.</title>
        <authorList>
            <person name="Grover C.E."/>
            <person name="Arick M.A. 2nd"/>
            <person name="Thrash A."/>
            <person name="Conover J.L."/>
            <person name="Sanders W.S."/>
            <person name="Peterson D.G."/>
            <person name="Frelichowski J.E."/>
            <person name="Scheffler J.A."/>
            <person name="Scheffler B.E."/>
            <person name="Wendel J.F."/>
        </authorList>
    </citation>
    <scope>NUCLEOTIDE SEQUENCE [LARGE SCALE GENOMIC DNA]</scope>
    <source>
        <strain evidence="1">1</strain>
        <tissue evidence="1">Leaf</tissue>
    </source>
</reference>
<keyword evidence="2" id="KW-1185">Reference proteome</keyword>
<name>A0A7J9LAC9_GOSSC</name>
<evidence type="ECO:0000313" key="1">
    <source>
        <dbReference type="EMBL" id="MBA0855651.1"/>
    </source>
</evidence>